<sequence length="232" mass="24652">MIGHGLAHISFAGVALGLFLNVMPLAVALVIAVLAALGIMKLKENAGVYGDTAIAIFSSVGLALGILLATLAHSFNVDLFSYLFGDILAIGASEVWLSIGLAAIVVFVVILNYHKFMYMTFDREAAKTSGIKVGRLDVLLTILTAVTIVLGMKVVGILLVSALVVIPAAAALQLSSNFKQAIILSSLIAFVSVLLGLFLAFYLDLPASGTIVILSFLLFGLFYIFKRKKRIY</sequence>
<dbReference type="SUPFAM" id="SSF81345">
    <property type="entry name" value="ABC transporter involved in vitamin B12 uptake, BtuC"/>
    <property type="match status" value="1"/>
</dbReference>
<name>A0A0F9RKB2_9ZZZZ</name>
<keyword evidence="4 6" id="KW-1133">Transmembrane helix</keyword>
<evidence type="ECO:0000256" key="2">
    <source>
        <dbReference type="ARBA" id="ARBA00008034"/>
    </source>
</evidence>
<evidence type="ECO:0000256" key="5">
    <source>
        <dbReference type="ARBA" id="ARBA00023136"/>
    </source>
</evidence>
<feature type="transmembrane region" description="Helical" evidence="6">
    <location>
        <begin position="12"/>
        <end position="40"/>
    </location>
</feature>
<evidence type="ECO:0000256" key="4">
    <source>
        <dbReference type="ARBA" id="ARBA00022989"/>
    </source>
</evidence>
<dbReference type="InterPro" id="IPR001626">
    <property type="entry name" value="ABC_TroCD"/>
</dbReference>
<feature type="transmembrane region" description="Helical" evidence="6">
    <location>
        <begin position="52"/>
        <end position="75"/>
    </location>
</feature>
<dbReference type="GO" id="GO:0010043">
    <property type="term" value="P:response to zinc ion"/>
    <property type="evidence" value="ECO:0007669"/>
    <property type="project" value="TreeGrafter"/>
</dbReference>
<dbReference type="Pfam" id="PF00950">
    <property type="entry name" value="ABC-3"/>
    <property type="match status" value="1"/>
</dbReference>
<dbReference type="EMBL" id="LAZR01002806">
    <property type="protein sequence ID" value="KKN25391.1"/>
    <property type="molecule type" value="Genomic_DNA"/>
</dbReference>
<gene>
    <name evidence="7" type="ORF">LCGC14_0885230</name>
</gene>
<evidence type="ECO:0000256" key="3">
    <source>
        <dbReference type="ARBA" id="ARBA00022692"/>
    </source>
</evidence>
<evidence type="ECO:0008006" key="8">
    <source>
        <dbReference type="Google" id="ProtNLM"/>
    </source>
</evidence>
<dbReference type="PANTHER" id="PTHR30477">
    <property type="entry name" value="ABC-TRANSPORTER METAL-BINDING PROTEIN"/>
    <property type="match status" value="1"/>
</dbReference>
<feature type="transmembrane region" description="Helical" evidence="6">
    <location>
        <begin position="156"/>
        <end position="174"/>
    </location>
</feature>
<feature type="transmembrane region" description="Helical" evidence="6">
    <location>
        <begin position="181"/>
        <end position="201"/>
    </location>
</feature>
<keyword evidence="3 6" id="KW-0812">Transmembrane</keyword>
<comment type="similarity">
    <text evidence="2">Belongs to the ABC-3 integral membrane protein family.</text>
</comment>
<reference evidence="7" key="1">
    <citation type="journal article" date="2015" name="Nature">
        <title>Complex archaea that bridge the gap between prokaryotes and eukaryotes.</title>
        <authorList>
            <person name="Spang A."/>
            <person name="Saw J.H."/>
            <person name="Jorgensen S.L."/>
            <person name="Zaremba-Niedzwiedzka K."/>
            <person name="Martijn J."/>
            <person name="Lind A.E."/>
            <person name="van Eijk R."/>
            <person name="Schleper C."/>
            <person name="Guy L."/>
            <person name="Ettema T.J."/>
        </authorList>
    </citation>
    <scope>NUCLEOTIDE SEQUENCE</scope>
</reference>
<dbReference type="GO" id="GO:0043190">
    <property type="term" value="C:ATP-binding cassette (ABC) transporter complex"/>
    <property type="evidence" value="ECO:0007669"/>
    <property type="project" value="InterPro"/>
</dbReference>
<organism evidence="7">
    <name type="scientific">marine sediment metagenome</name>
    <dbReference type="NCBI Taxonomy" id="412755"/>
    <lineage>
        <taxon>unclassified sequences</taxon>
        <taxon>metagenomes</taxon>
        <taxon>ecological metagenomes</taxon>
    </lineage>
</organism>
<feature type="transmembrane region" description="Helical" evidence="6">
    <location>
        <begin position="207"/>
        <end position="225"/>
    </location>
</feature>
<keyword evidence="5 6" id="KW-0472">Membrane</keyword>
<protein>
    <recommendedName>
        <fullName evidence="8">ABC-3 protein</fullName>
    </recommendedName>
</protein>
<evidence type="ECO:0000256" key="1">
    <source>
        <dbReference type="ARBA" id="ARBA00004141"/>
    </source>
</evidence>
<accession>A0A0F9RKB2</accession>
<dbReference type="GO" id="GO:0055085">
    <property type="term" value="P:transmembrane transport"/>
    <property type="evidence" value="ECO:0007669"/>
    <property type="project" value="InterPro"/>
</dbReference>
<evidence type="ECO:0000313" key="7">
    <source>
        <dbReference type="EMBL" id="KKN25391.1"/>
    </source>
</evidence>
<comment type="caution">
    <text evidence="7">The sequence shown here is derived from an EMBL/GenBank/DDBJ whole genome shotgun (WGS) entry which is preliminary data.</text>
</comment>
<dbReference type="PANTHER" id="PTHR30477:SF0">
    <property type="entry name" value="METAL TRANSPORT SYSTEM MEMBRANE PROTEIN TM_0125-RELATED"/>
    <property type="match status" value="1"/>
</dbReference>
<evidence type="ECO:0000256" key="6">
    <source>
        <dbReference type="SAM" id="Phobius"/>
    </source>
</evidence>
<feature type="transmembrane region" description="Helical" evidence="6">
    <location>
        <begin position="95"/>
        <end position="113"/>
    </location>
</feature>
<dbReference type="InterPro" id="IPR037294">
    <property type="entry name" value="ABC_BtuC-like"/>
</dbReference>
<dbReference type="Gene3D" id="1.10.3470.10">
    <property type="entry name" value="ABC transporter involved in vitamin B12 uptake, BtuC"/>
    <property type="match status" value="1"/>
</dbReference>
<comment type="subcellular location">
    <subcellularLocation>
        <location evidence="1">Membrane</location>
        <topology evidence="1">Multi-pass membrane protein</topology>
    </subcellularLocation>
</comment>
<proteinExistence type="inferred from homology"/>
<feature type="transmembrane region" description="Helical" evidence="6">
    <location>
        <begin position="133"/>
        <end position="150"/>
    </location>
</feature>
<dbReference type="AlphaFoldDB" id="A0A0F9RKB2"/>